<evidence type="ECO:0000256" key="4">
    <source>
        <dbReference type="ARBA" id="ARBA00038322"/>
    </source>
</evidence>
<protein>
    <submittedName>
        <fullName evidence="7">Phytoene desaturase family protein</fullName>
    </submittedName>
</protein>
<evidence type="ECO:0000259" key="6">
    <source>
        <dbReference type="Pfam" id="PF01593"/>
    </source>
</evidence>
<keyword evidence="3 5" id="KW-0560">Oxidoreductase</keyword>
<evidence type="ECO:0000256" key="1">
    <source>
        <dbReference type="ARBA" id="ARBA00004829"/>
    </source>
</evidence>
<evidence type="ECO:0000313" key="8">
    <source>
        <dbReference type="Proteomes" id="UP001589836"/>
    </source>
</evidence>
<dbReference type="PANTHER" id="PTHR43734:SF1">
    <property type="entry name" value="PHYTOENE DESATURASE"/>
    <property type="match status" value="1"/>
</dbReference>
<keyword evidence="8" id="KW-1185">Reference proteome</keyword>
<name>A0ABV6LIM6_9BACI</name>
<evidence type="ECO:0000313" key="7">
    <source>
        <dbReference type="EMBL" id="MFC0522197.1"/>
    </source>
</evidence>
<comment type="caution">
    <text evidence="7">The sequence shown here is derived from an EMBL/GenBank/DDBJ whole genome shotgun (WGS) entry which is preliminary data.</text>
</comment>
<keyword evidence="2 5" id="KW-0125">Carotenoid biosynthesis</keyword>
<comment type="pathway">
    <text evidence="1 5">Carotenoid biosynthesis.</text>
</comment>
<dbReference type="InterPro" id="IPR014105">
    <property type="entry name" value="Carotenoid/retinoid_OxRdtase"/>
</dbReference>
<gene>
    <name evidence="7" type="ORF">ACFFGV_01160</name>
</gene>
<comment type="similarity">
    <text evidence="4">Belongs to the carotenoid/retinoid oxidoreductase family. CrtN subfamily.</text>
</comment>
<evidence type="ECO:0000256" key="5">
    <source>
        <dbReference type="RuleBase" id="RU362075"/>
    </source>
</evidence>
<dbReference type="Proteomes" id="UP001589836">
    <property type="component" value="Unassembled WGS sequence"/>
</dbReference>
<dbReference type="Gene3D" id="3.50.50.60">
    <property type="entry name" value="FAD/NAD(P)-binding domain"/>
    <property type="match status" value="2"/>
</dbReference>
<dbReference type="Pfam" id="PF01593">
    <property type="entry name" value="Amino_oxidase"/>
    <property type="match status" value="1"/>
</dbReference>
<accession>A0ABV6LIM6</accession>
<reference evidence="7 8" key="1">
    <citation type="submission" date="2024-09" db="EMBL/GenBank/DDBJ databases">
        <authorList>
            <person name="Sun Q."/>
            <person name="Mori K."/>
        </authorList>
    </citation>
    <scope>NUCLEOTIDE SEQUENCE [LARGE SCALE GENOMIC DNA]</scope>
    <source>
        <strain evidence="7 8">NCAIM B.02529</strain>
    </source>
</reference>
<feature type="domain" description="Amine oxidase" evidence="6">
    <location>
        <begin position="17"/>
        <end position="467"/>
    </location>
</feature>
<dbReference type="SUPFAM" id="SSF51905">
    <property type="entry name" value="FAD/NAD(P)-binding domain"/>
    <property type="match status" value="1"/>
</dbReference>
<sequence length="491" mass="55709">MTSTKHVGMVGGGIGSLVSALLLSKDSNYKITIFDKGERMGGRLSFVENDGDRIDQGPTIILLPDMLLSILEEGGITKDKLPIIQCDPLYTVDYMNGKQLTKYRDMQKQREEIERLFPGEGEGFDRFIADMKWRYTLGEKQFLQQHFVNKKDFFTRKNMKALLKLKAYQHVKRLMKQYFKSEALQNIYALQTLYIGGHPEASPALYSLVSYSEHEHGIWYLKGGYASLVEILTEELQQRGVTIVPQANVERLTIQDGSCDGVIVNGKKVPFDDIVLNGDFPMMDRLVADEYKLNRSYTPSSGCFLLYMGLDTIYEQPSIHRFFMGEDFDGHMKDVFQHKRVPAYPSFYTFHPSIIDDSLAGTSEGVLYTLVPVPSGEEIDWSNKEDYAQWIIQLMEERGYPNLRNHINWMKIKTPKEAQQEGLFGGGSFGIAPTLFQSGVFRPQLKPYQIDHVYAVGASIHPGGGVPIVMQGAKLLADYLMEPSYAILQHK</sequence>
<dbReference type="PANTHER" id="PTHR43734">
    <property type="entry name" value="PHYTOENE DESATURASE"/>
    <property type="match status" value="1"/>
</dbReference>
<evidence type="ECO:0000256" key="2">
    <source>
        <dbReference type="ARBA" id="ARBA00022746"/>
    </source>
</evidence>
<dbReference type="InterPro" id="IPR002937">
    <property type="entry name" value="Amino_oxidase"/>
</dbReference>
<organism evidence="7 8">
    <name type="scientific">Pontibacillus salicampi</name>
    <dbReference type="NCBI Taxonomy" id="1449801"/>
    <lineage>
        <taxon>Bacteria</taxon>
        <taxon>Bacillati</taxon>
        <taxon>Bacillota</taxon>
        <taxon>Bacilli</taxon>
        <taxon>Bacillales</taxon>
        <taxon>Bacillaceae</taxon>
        <taxon>Pontibacillus</taxon>
    </lineage>
</organism>
<dbReference type="NCBIfam" id="TIGR02734">
    <property type="entry name" value="crtI_fam"/>
    <property type="match status" value="1"/>
</dbReference>
<dbReference type="RefSeq" id="WP_377344721.1">
    <property type="nucleotide sequence ID" value="NZ_JBHLTP010000002.1"/>
</dbReference>
<evidence type="ECO:0000256" key="3">
    <source>
        <dbReference type="ARBA" id="ARBA00023002"/>
    </source>
</evidence>
<proteinExistence type="inferred from homology"/>
<dbReference type="InterPro" id="IPR036188">
    <property type="entry name" value="FAD/NAD-bd_sf"/>
</dbReference>
<dbReference type="EMBL" id="JBHLTP010000002">
    <property type="protein sequence ID" value="MFC0522197.1"/>
    <property type="molecule type" value="Genomic_DNA"/>
</dbReference>